<organism evidence="1 2">
    <name type="scientific">Euphydryas editha</name>
    <name type="common">Edith's checkerspot</name>
    <dbReference type="NCBI Taxonomy" id="104508"/>
    <lineage>
        <taxon>Eukaryota</taxon>
        <taxon>Metazoa</taxon>
        <taxon>Ecdysozoa</taxon>
        <taxon>Arthropoda</taxon>
        <taxon>Hexapoda</taxon>
        <taxon>Insecta</taxon>
        <taxon>Pterygota</taxon>
        <taxon>Neoptera</taxon>
        <taxon>Endopterygota</taxon>
        <taxon>Lepidoptera</taxon>
        <taxon>Glossata</taxon>
        <taxon>Ditrysia</taxon>
        <taxon>Papilionoidea</taxon>
        <taxon>Nymphalidae</taxon>
        <taxon>Nymphalinae</taxon>
        <taxon>Euphydryas</taxon>
    </lineage>
</organism>
<proteinExistence type="predicted"/>
<protein>
    <submittedName>
        <fullName evidence="1">Uncharacterized protein</fullName>
    </submittedName>
</protein>
<reference evidence="1" key="1">
    <citation type="submission" date="2022-03" db="EMBL/GenBank/DDBJ databases">
        <authorList>
            <person name="Tunstrom K."/>
        </authorList>
    </citation>
    <scope>NUCLEOTIDE SEQUENCE</scope>
</reference>
<name>A0AAU9UTM5_EUPED</name>
<evidence type="ECO:0000313" key="2">
    <source>
        <dbReference type="Proteomes" id="UP001153954"/>
    </source>
</evidence>
<sequence>MTSVKLPRPLENYTRSVRASCARRTHEDFHGGETVCDLRGPRAAQSFEQTCSGGDGAGAYQDLLTCLVFFGTCRRLGLSISRPRRETAEVNSGL</sequence>
<accession>A0AAU9UTM5</accession>
<evidence type="ECO:0000313" key="1">
    <source>
        <dbReference type="EMBL" id="CAH2102886.1"/>
    </source>
</evidence>
<keyword evidence="2" id="KW-1185">Reference proteome</keyword>
<dbReference type="EMBL" id="CAKOGL010000025">
    <property type="protein sequence ID" value="CAH2102886.1"/>
    <property type="molecule type" value="Genomic_DNA"/>
</dbReference>
<dbReference type="AlphaFoldDB" id="A0AAU9UTM5"/>
<gene>
    <name evidence="1" type="ORF">EEDITHA_LOCUS17457</name>
</gene>
<comment type="caution">
    <text evidence="1">The sequence shown here is derived from an EMBL/GenBank/DDBJ whole genome shotgun (WGS) entry which is preliminary data.</text>
</comment>
<dbReference type="Proteomes" id="UP001153954">
    <property type="component" value="Unassembled WGS sequence"/>
</dbReference>